<dbReference type="Proteomes" id="UP000503462">
    <property type="component" value="Chromosome 3"/>
</dbReference>
<feature type="domain" description="Exocyst complex subunit EXOC6/Sec15 C-terminal" evidence="6">
    <location>
        <begin position="493"/>
        <end position="838"/>
    </location>
</feature>
<dbReference type="AlphaFoldDB" id="A0A6H0XVE9"/>
<keyword evidence="4" id="KW-0175">Coiled coil</keyword>
<accession>A0A6H0XVE9</accession>
<dbReference type="Gene3D" id="1.20.58.670">
    <property type="entry name" value="Dsl1p vesicle tethering complex, Tip20p subunit, domain D"/>
    <property type="match status" value="1"/>
</dbReference>
<dbReference type="FunFam" id="1.10.357.30:FF:000004">
    <property type="entry name" value="Exocyst complex component SEC15"/>
    <property type="match status" value="1"/>
</dbReference>
<dbReference type="Gene3D" id="1.10.357.30">
    <property type="entry name" value="Exocyst complex subunit Sec15 C-terminal domain, N-terminal subdomain"/>
    <property type="match status" value="1"/>
</dbReference>
<evidence type="ECO:0000256" key="2">
    <source>
        <dbReference type="ARBA" id="ARBA00022448"/>
    </source>
</evidence>
<name>A0A6H0XVE9_9PEZI</name>
<keyword evidence="2 5" id="KW-0813">Transport</keyword>
<comment type="function">
    <text evidence="5">Component of the exocyst complex involved in the docking of exocytic vesicles with fusion sites on the plasma membrane.</text>
</comment>
<dbReference type="InterPro" id="IPR042045">
    <property type="entry name" value="EXOC6/Sec15_C_dom1"/>
</dbReference>
<evidence type="ECO:0000313" key="8">
    <source>
        <dbReference type="EMBL" id="QIW98665.1"/>
    </source>
</evidence>
<dbReference type="GO" id="GO:0000145">
    <property type="term" value="C:exocyst"/>
    <property type="evidence" value="ECO:0007669"/>
    <property type="project" value="UniProtKB-UniRule"/>
</dbReference>
<feature type="domain" description="Exocyst complex component EXOC6/Sec15 N-terminal" evidence="7">
    <location>
        <begin position="142"/>
        <end position="310"/>
    </location>
</feature>
<dbReference type="EMBL" id="CP051141">
    <property type="protein sequence ID" value="QIW98665.1"/>
    <property type="molecule type" value="Genomic_DNA"/>
</dbReference>
<dbReference type="OrthoDB" id="10267033at2759"/>
<evidence type="ECO:0000313" key="9">
    <source>
        <dbReference type="Proteomes" id="UP000503462"/>
    </source>
</evidence>
<evidence type="ECO:0000256" key="5">
    <source>
        <dbReference type="PIRNR" id="PIRNR025007"/>
    </source>
</evidence>
<keyword evidence="9" id="KW-1185">Reference proteome</keyword>
<keyword evidence="3 5" id="KW-0268">Exocytosis</keyword>
<reference evidence="8 9" key="1">
    <citation type="journal article" date="2016" name="Sci. Rep.">
        <title>Peltaster fructicola genome reveals evolution from an invasive phytopathogen to an ectophytic parasite.</title>
        <authorList>
            <person name="Xu C."/>
            <person name="Chen H."/>
            <person name="Gleason M.L."/>
            <person name="Xu J.R."/>
            <person name="Liu H."/>
            <person name="Zhang R."/>
            <person name="Sun G."/>
        </authorList>
    </citation>
    <scope>NUCLEOTIDE SEQUENCE [LARGE SCALE GENOMIC DNA]</scope>
    <source>
        <strain evidence="8 9">LNHT1506</strain>
    </source>
</reference>
<dbReference type="Pfam" id="PF20651">
    <property type="entry name" value="EXOC6_Sec15_N"/>
    <property type="match status" value="1"/>
</dbReference>
<dbReference type="InterPro" id="IPR048359">
    <property type="entry name" value="EXOC6_Sec15_N"/>
</dbReference>
<dbReference type="PIRSF" id="PIRSF025007">
    <property type="entry name" value="Sec15"/>
    <property type="match status" value="1"/>
</dbReference>
<protein>
    <recommendedName>
        <fullName evidence="5">Exocyst complex component SEC15</fullName>
    </recommendedName>
</protein>
<dbReference type="PANTHER" id="PTHR12702">
    <property type="entry name" value="SEC15"/>
    <property type="match status" value="1"/>
</dbReference>
<comment type="similarity">
    <text evidence="1 5">Belongs to the SEC15 family.</text>
</comment>
<dbReference type="GO" id="GO:0006886">
    <property type="term" value="P:intracellular protein transport"/>
    <property type="evidence" value="ECO:0007669"/>
    <property type="project" value="InterPro"/>
</dbReference>
<evidence type="ECO:0000256" key="4">
    <source>
        <dbReference type="ARBA" id="ARBA00023054"/>
    </source>
</evidence>
<evidence type="ECO:0000259" key="7">
    <source>
        <dbReference type="Pfam" id="PF20651"/>
    </source>
</evidence>
<dbReference type="GO" id="GO:0016020">
    <property type="term" value="C:membrane"/>
    <property type="evidence" value="ECO:0007669"/>
    <property type="project" value="TreeGrafter"/>
</dbReference>
<dbReference type="GO" id="GO:0090522">
    <property type="term" value="P:vesicle tethering involved in exocytosis"/>
    <property type="evidence" value="ECO:0007669"/>
    <property type="project" value="UniProtKB-UniRule"/>
</dbReference>
<evidence type="ECO:0000256" key="3">
    <source>
        <dbReference type="ARBA" id="ARBA00022483"/>
    </source>
</evidence>
<organism evidence="8 9">
    <name type="scientific">Peltaster fructicola</name>
    <dbReference type="NCBI Taxonomy" id="286661"/>
    <lineage>
        <taxon>Eukaryota</taxon>
        <taxon>Fungi</taxon>
        <taxon>Dikarya</taxon>
        <taxon>Ascomycota</taxon>
        <taxon>Pezizomycotina</taxon>
        <taxon>Dothideomycetes</taxon>
        <taxon>Dothideomycetes incertae sedis</taxon>
        <taxon>Peltaster</taxon>
    </lineage>
</organism>
<dbReference type="InterPro" id="IPR042044">
    <property type="entry name" value="EXOC6PINT-1/Sec15/Tip20_C_dom2"/>
</dbReference>
<dbReference type="Pfam" id="PF04091">
    <property type="entry name" value="Sec15_C"/>
    <property type="match status" value="1"/>
</dbReference>
<dbReference type="InterPro" id="IPR046361">
    <property type="entry name" value="EXOC6/Sec15_C"/>
</dbReference>
<dbReference type="PANTHER" id="PTHR12702:SF0">
    <property type="entry name" value="EXOCYST COMPLEX COMPONENT 6"/>
    <property type="match status" value="1"/>
</dbReference>
<dbReference type="InterPro" id="IPR007225">
    <property type="entry name" value="EXOC6/Sec15"/>
</dbReference>
<gene>
    <name evidence="8" type="ORF">AMS68_004183</name>
</gene>
<evidence type="ECO:0000259" key="6">
    <source>
        <dbReference type="Pfam" id="PF04091"/>
    </source>
</evidence>
<proteinExistence type="inferred from homology"/>
<sequence length="890" mass="99386">MLVVAPTNPAPGAHQPMQRETAVATGRSGSPGCIEQSLIQSVPATAQRSRLSGHAEARGACELGCAVTTSLHSQRSTSASSYLTGRASKTKMPGLIEPYDDLTGAVQQIILSSAEIDYIDQLIPLLKNASMQNQVQPLILALNHVSADREAEIERICNTNHQEFINSVTQLQNVREGTVSLTSEIMELSRSIEASTEKLAEQKRALVEGRSVRQNIDDATQALKDCLEVLRLANQVHDLLGKKAHYAALRALDELQNVRLREVTRYKIAEMIERSVPAIQRLIAEAVMTDLNTWLYRIRETSQFLGEVAFYDTEQRRARQRERFGEEGSYLSTFKLNSAVEVVADEGEEFDVLNNEEVKVDFDPLFECLHIHEALGQTDKFRTEYAATRRRQKELLLPTTLSLEDDDHSGLSSLLEGIAGFAIVERATMQRTPENFRAQADVDELWDGMCQSAISLISSALHAIDNDEKLLKVKGVIALFIQTMDSWGYNVSSLDSLLLTLFDKYSALLRTRFSDDFEEIVTSDDYMPMQINTADEYSKVLSVSWYNPPAGQEDQLTFPHVFPFSQMYPLVCIDIRNFLNQIYLFSDDHFRHTKVIDATLRDSLDDLLVNKVARSLVQRLSSQYPGQIVQILTNLDHLEQACRDLEGLLVEARSSSSEAGPITLKATVEFQEAKKKAETRIFELVNSKIDDLIETAEYEWQSTYVPSTASPYILELTRYLSNILSSVLIGLPEQIRKQIYVESLTHACKMLLTLPLDTMVRRISPQAVTAFSLDVNHLITFVESFEKGDTLLQGLDELRQSTELMRLAAEGKGEQFFDVSNQQFAQVDKIQGAILLEKITAPSEGGAMAQAMNTAVRPASPTAGEPRKGTVVTGLGDIRDRLGKLAQGHR</sequence>
<evidence type="ECO:0000256" key="1">
    <source>
        <dbReference type="ARBA" id="ARBA00007944"/>
    </source>
</evidence>
<dbReference type="GO" id="GO:0006893">
    <property type="term" value="P:Golgi to plasma membrane transport"/>
    <property type="evidence" value="ECO:0007669"/>
    <property type="project" value="TreeGrafter"/>
</dbReference>